<name>A0A2P2NN79_RHIMU</name>
<evidence type="ECO:0000313" key="1">
    <source>
        <dbReference type="EMBL" id="MBX43916.1"/>
    </source>
</evidence>
<dbReference type="AlphaFoldDB" id="A0A2P2NN79"/>
<organism evidence="1">
    <name type="scientific">Rhizophora mucronata</name>
    <name type="common">Asiatic mangrove</name>
    <dbReference type="NCBI Taxonomy" id="61149"/>
    <lineage>
        <taxon>Eukaryota</taxon>
        <taxon>Viridiplantae</taxon>
        <taxon>Streptophyta</taxon>
        <taxon>Embryophyta</taxon>
        <taxon>Tracheophyta</taxon>
        <taxon>Spermatophyta</taxon>
        <taxon>Magnoliopsida</taxon>
        <taxon>eudicotyledons</taxon>
        <taxon>Gunneridae</taxon>
        <taxon>Pentapetalae</taxon>
        <taxon>rosids</taxon>
        <taxon>fabids</taxon>
        <taxon>Malpighiales</taxon>
        <taxon>Rhizophoraceae</taxon>
        <taxon>Rhizophora</taxon>
    </lineage>
</organism>
<dbReference type="EMBL" id="GGEC01063432">
    <property type="protein sequence ID" value="MBX43916.1"/>
    <property type="molecule type" value="Transcribed_RNA"/>
</dbReference>
<accession>A0A2P2NN79</accession>
<sequence>MSGTRLLPVHYQPIRAPWLGSRKKRWRRRSVSGPLLGRLC</sequence>
<reference evidence="1" key="1">
    <citation type="submission" date="2018-02" db="EMBL/GenBank/DDBJ databases">
        <title>Rhizophora mucronata_Transcriptome.</title>
        <authorList>
            <person name="Meera S.P."/>
            <person name="Sreeshan A."/>
            <person name="Augustine A."/>
        </authorList>
    </citation>
    <scope>NUCLEOTIDE SEQUENCE</scope>
    <source>
        <tissue evidence="1">Leaf</tissue>
    </source>
</reference>
<proteinExistence type="predicted"/>
<protein>
    <submittedName>
        <fullName evidence="1">DUF724 domain-containing protein 7 isoform X2</fullName>
    </submittedName>
</protein>